<reference evidence="2 3" key="1">
    <citation type="submission" date="2016-11" db="EMBL/GenBank/DDBJ databases">
        <title>Paenibacillus species isolates.</title>
        <authorList>
            <person name="Beno S.M."/>
        </authorList>
    </citation>
    <scope>NUCLEOTIDE SEQUENCE [LARGE SCALE GENOMIC DNA]</scope>
    <source>
        <strain evidence="2 3">FSL F4-0100</strain>
    </source>
</reference>
<comment type="caution">
    <text evidence="2">The sequence shown here is derived from an EMBL/GenBank/DDBJ whole genome shotgun (WGS) entry which is preliminary data.</text>
</comment>
<dbReference type="EMBL" id="MRTF01000005">
    <property type="protein sequence ID" value="OME92004.1"/>
    <property type="molecule type" value="Genomic_DNA"/>
</dbReference>
<accession>A0A1R1B0N4</accession>
<proteinExistence type="predicted"/>
<dbReference type="STRING" id="1401.BK123_15315"/>
<feature type="transmembrane region" description="Helical" evidence="1">
    <location>
        <begin position="31"/>
        <end position="51"/>
    </location>
</feature>
<keyword evidence="1" id="KW-0812">Transmembrane</keyword>
<dbReference type="RefSeq" id="WP_076323265.1">
    <property type="nucleotide sequence ID" value="NZ_JBCNGN010000008.1"/>
</dbReference>
<protein>
    <submittedName>
        <fullName evidence="2">Uncharacterized protein</fullName>
    </submittedName>
</protein>
<evidence type="ECO:0000313" key="2">
    <source>
        <dbReference type="EMBL" id="OME92004.1"/>
    </source>
</evidence>
<gene>
    <name evidence="2" type="ORF">BK123_15315</name>
</gene>
<name>A0A1R1B0N4_PAELA</name>
<dbReference type="OrthoDB" id="2440830at2"/>
<keyword evidence="1" id="KW-1133">Transmembrane helix</keyword>
<sequence>MLNIAIIAISATILTWLELPRMLREKEIREIWGFTAFMIIGIGISVAQTVMNDIPTPLVMITIVFKPFSDWLSVIGLTQ</sequence>
<evidence type="ECO:0000313" key="3">
    <source>
        <dbReference type="Proteomes" id="UP000187074"/>
    </source>
</evidence>
<dbReference type="Proteomes" id="UP000187074">
    <property type="component" value="Unassembled WGS sequence"/>
</dbReference>
<evidence type="ECO:0000256" key="1">
    <source>
        <dbReference type="SAM" id="Phobius"/>
    </source>
</evidence>
<organism evidence="2 3">
    <name type="scientific">Paenibacillus lautus</name>
    <name type="common">Bacillus lautus</name>
    <dbReference type="NCBI Taxonomy" id="1401"/>
    <lineage>
        <taxon>Bacteria</taxon>
        <taxon>Bacillati</taxon>
        <taxon>Bacillota</taxon>
        <taxon>Bacilli</taxon>
        <taxon>Bacillales</taxon>
        <taxon>Paenibacillaceae</taxon>
        <taxon>Paenibacillus</taxon>
    </lineage>
</organism>
<keyword evidence="1" id="KW-0472">Membrane</keyword>
<dbReference type="AlphaFoldDB" id="A0A1R1B0N4"/>